<dbReference type="EMBL" id="JBBPBM010000008">
    <property type="protein sequence ID" value="KAK8572900.1"/>
    <property type="molecule type" value="Genomic_DNA"/>
</dbReference>
<evidence type="ECO:0000256" key="1">
    <source>
        <dbReference type="SAM" id="MobiDB-lite"/>
    </source>
</evidence>
<protein>
    <submittedName>
        <fullName evidence="2">Uncharacterized protein</fullName>
    </submittedName>
</protein>
<name>A0ABR2F7A8_9ROSI</name>
<feature type="compositionally biased region" description="Basic residues" evidence="1">
    <location>
        <begin position="46"/>
        <end position="57"/>
    </location>
</feature>
<dbReference type="Proteomes" id="UP001472677">
    <property type="component" value="Unassembled WGS sequence"/>
</dbReference>
<proteinExistence type="predicted"/>
<sequence>MLARIKALIVESGFELMTDPLECVFGCTATSDEIHHSTPSSMSSRAQRRANRRRRRAASSGSHVSKYSKFDGV</sequence>
<accession>A0ABR2F7A8</accession>
<comment type="caution">
    <text evidence="2">The sequence shown here is derived from an EMBL/GenBank/DDBJ whole genome shotgun (WGS) entry which is preliminary data.</text>
</comment>
<gene>
    <name evidence="2" type="ORF">V6N12_028940</name>
</gene>
<evidence type="ECO:0000313" key="2">
    <source>
        <dbReference type="EMBL" id="KAK8572900.1"/>
    </source>
</evidence>
<evidence type="ECO:0000313" key="3">
    <source>
        <dbReference type="Proteomes" id="UP001472677"/>
    </source>
</evidence>
<dbReference type="PANTHER" id="PTHR35986:SF1">
    <property type="entry name" value="OS10G0430800 PROTEIN"/>
    <property type="match status" value="1"/>
</dbReference>
<keyword evidence="3" id="KW-1185">Reference proteome</keyword>
<organism evidence="2 3">
    <name type="scientific">Hibiscus sabdariffa</name>
    <name type="common">roselle</name>
    <dbReference type="NCBI Taxonomy" id="183260"/>
    <lineage>
        <taxon>Eukaryota</taxon>
        <taxon>Viridiplantae</taxon>
        <taxon>Streptophyta</taxon>
        <taxon>Embryophyta</taxon>
        <taxon>Tracheophyta</taxon>
        <taxon>Spermatophyta</taxon>
        <taxon>Magnoliopsida</taxon>
        <taxon>eudicotyledons</taxon>
        <taxon>Gunneridae</taxon>
        <taxon>Pentapetalae</taxon>
        <taxon>rosids</taxon>
        <taxon>malvids</taxon>
        <taxon>Malvales</taxon>
        <taxon>Malvaceae</taxon>
        <taxon>Malvoideae</taxon>
        <taxon>Hibiscus</taxon>
    </lineage>
</organism>
<dbReference type="PANTHER" id="PTHR35986">
    <property type="entry name" value="EXPRESSED PROTEIN"/>
    <property type="match status" value="1"/>
</dbReference>
<reference evidence="2 3" key="1">
    <citation type="journal article" date="2024" name="G3 (Bethesda)">
        <title>Genome assembly of Hibiscus sabdariffa L. provides insights into metabolisms of medicinal natural products.</title>
        <authorList>
            <person name="Kim T."/>
        </authorList>
    </citation>
    <scope>NUCLEOTIDE SEQUENCE [LARGE SCALE GENOMIC DNA]</scope>
    <source>
        <strain evidence="2">TK-2024</strain>
        <tissue evidence="2">Old leaves</tissue>
    </source>
</reference>
<feature type="region of interest" description="Disordered" evidence="1">
    <location>
        <begin position="32"/>
        <end position="73"/>
    </location>
</feature>